<keyword evidence="3" id="KW-1185">Reference proteome</keyword>
<feature type="domain" description="Cadherin-like" evidence="1">
    <location>
        <begin position="169"/>
        <end position="255"/>
    </location>
</feature>
<dbReference type="OrthoDB" id="5242130at2"/>
<dbReference type="Proteomes" id="UP000315439">
    <property type="component" value="Unassembled WGS sequence"/>
</dbReference>
<gene>
    <name evidence="2" type="ORF">FLL46_26855</name>
</gene>
<evidence type="ECO:0000313" key="3">
    <source>
        <dbReference type="Proteomes" id="UP000315439"/>
    </source>
</evidence>
<feature type="non-terminal residue" evidence="2">
    <location>
        <position position="530"/>
    </location>
</feature>
<protein>
    <submittedName>
        <fullName evidence="2">Tandem-95 repeat protein</fullName>
    </submittedName>
</protein>
<evidence type="ECO:0000313" key="2">
    <source>
        <dbReference type="EMBL" id="TQV79412.1"/>
    </source>
</evidence>
<feature type="non-terminal residue" evidence="2">
    <location>
        <position position="1"/>
    </location>
</feature>
<sequence length="530" mass="56747">PTQPAISYSGSLYIGDTFTFKYISEPAILEYTVERNGETIYVGPSESLEQALPVGRHDYRVKARNSVGTTDWSSNYITVRDRMSVELSKATYNSDDNVEITFGVGGLNASDTIYFQLDDGDVISKTVGTHQLGMLSGGSHQVKAWGEYTGSDAQTHQTNIVVRNFSVKHRPVVTTQSVISVNEDESLIISLDDFTVIDADSLTSDMILAVGDGVNYSRTGNQITPDANFNGTLTVPVTVSDGQAVSETFSASVIVKSVNDLPVISEGEPLPSILEDTSIEITLSHLTISDVDSSSFTINIHENPAYSVVGNTVTPNANMSGTVVIFVSVSDGQDTSNTLRLMLVVNGVNDKPVIHYASLPNFNEDTSLAIDLSYVKTTDADNDELTLAVLDSPNYSRVGNTITPKADFNGTLTVALTVSDGILTSDVYNASVEVIVINDKPVITSHTIPAFDEDSSLNILTSHLDITDVDSSSFTLFVQDGANYSRNGNTIIPDANFNGSLIVPVVVGDGFANSDIFNATVTVNAVNDKP</sequence>
<dbReference type="Pfam" id="PF17892">
    <property type="entry name" value="Cadherin_5"/>
    <property type="match status" value="2"/>
</dbReference>
<accession>A0A545TQ99</accession>
<dbReference type="EMBL" id="VIKS01000023">
    <property type="protein sequence ID" value="TQV79412.1"/>
    <property type="molecule type" value="Genomic_DNA"/>
</dbReference>
<dbReference type="Pfam" id="PF17963">
    <property type="entry name" value="Big_9"/>
    <property type="match status" value="1"/>
</dbReference>
<dbReference type="NCBIfam" id="NF012211">
    <property type="entry name" value="tand_rpt_95"/>
    <property type="match status" value="3"/>
</dbReference>
<dbReference type="RefSeq" id="WP_142935525.1">
    <property type="nucleotide sequence ID" value="NZ_ML660179.1"/>
</dbReference>
<evidence type="ECO:0000259" key="1">
    <source>
        <dbReference type="Pfam" id="PF17892"/>
    </source>
</evidence>
<dbReference type="AlphaFoldDB" id="A0A545TQ99"/>
<feature type="domain" description="Cadherin-like" evidence="1">
    <location>
        <begin position="348"/>
        <end position="434"/>
    </location>
</feature>
<comment type="caution">
    <text evidence="2">The sequence shown here is derived from an EMBL/GenBank/DDBJ whole genome shotgun (WGS) entry which is preliminary data.</text>
</comment>
<name>A0A545TQ99_9GAMM</name>
<reference evidence="2 3" key="1">
    <citation type="submission" date="2019-07" db="EMBL/GenBank/DDBJ databases">
        <title>Draft genome for Aliikangiella sp. M105.</title>
        <authorList>
            <person name="Wang G."/>
        </authorList>
    </citation>
    <scope>NUCLEOTIDE SEQUENCE [LARGE SCALE GENOMIC DNA]</scope>
    <source>
        <strain evidence="2 3">M105</strain>
    </source>
</reference>
<organism evidence="2 3">
    <name type="scientific">Aliikangiella coralliicola</name>
    <dbReference type="NCBI Taxonomy" id="2592383"/>
    <lineage>
        <taxon>Bacteria</taxon>
        <taxon>Pseudomonadati</taxon>
        <taxon>Pseudomonadota</taxon>
        <taxon>Gammaproteobacteria</taxon>
        <taxon>Oceanospirillales</taxon>
        <taxon>Pleioneaceae</taxon>
        <taxon>Aliikangiella</taxon>
    </lineage>
</organism>
<proteinExistence type="predicted"/>
<dbReference type="InterPro" id="IPR041690">
    <property type="entry name" value="Cadherin_5"/>
</dbReference>